<proteinExistence type="predicted"/>
<sequence length="526" mass="59787">MARQGNQTPVTRTGSIPPGNTRISKPARSASRPKRPPGRPFKLPRSASASSSRSGRSERPSASPSVAPTPPRRVLSMLEALPRELIEHIFLYSLNLNLPRASPSLAAALSREHIYKLLIILAFWDDPPDTNPGSEAIDRILVPLDYKPLTLDQRAKLQQDVFRCRFCTLDRVREQIPNMMILTIHRHWINAGMVMEPDQQKALERFMERKSDIVHEIQAKGPPIKRLPEMIGNPEMLRRANIPGPHEYELCINPMMLTEIRSKTMGTIVTWPAIQLVHFPPNLLRGGRDGFSPADVEFLEMLRVTSNNTAPPPGSPLSPSTSTRLDRTALHEGVTKAIRTLNFAALETLFKIDELICRFEVYRTEDSVLYMFPSDHYLTVTRLACDPIQNVRLFQTLLRACAESLPVNNQEIRQWTLDIVDLAEKDPVRYGQIGKFARWFSDFYLRLEEQIDWAKEHPTGALFCLGQLDLHDIEGRKYMDDVLGPGQRPPANYLHETSFNARHWWLKRSGPEVPPGFVRSPRRTGA</sequence>
<feature type="compositionally biased region" description="Low complexity" evidence="1">
    <location>
        <begin position="44"/>
        <end position="66"/>
    </location>
</feature>
<evidence type="ECO:0000256" key="1">
    <source>
        <dbReference type="SAM" id="MobiDB-lite"/>
    </source>
</evidence>
<protein>
    <submittedName>
        <fullName evidence="2">Uncharacterized protein</fullName>
    </submittedName>
</protein>
<reference evidence="2" key="1">
    <citation type="submission" date="2022-12" db="EMBL/GenBank/DDBJ databases">
        <authorList>
            <person name="Petersen C."/>
        </authorList>
    </citation>
    <scope>NUCLEOTIDE SEQUENCE</scope>
    <source>
        <strain evidence="2">IBT 15544</strain>
    </source>
</reference>
<dbReference type="RefSeq" id="XP_058308336.1">
    <property type="nucleotide sequence ID" value="XM_058451798.1"/>
</dbReference>
<dbReference type="Proteomes" id="UP001150904">
    <property type="component" value="Unassembled WGS sequence"/>
</dbReference>
<name>A0A9W9MMF5_9EURO</name>
<dbReference type="EMBL" id="JAPQKR010000012">
    <property type="protein sequence ID" value="KAJ5203857.1"/>
    <property type="molecule type" value="Genomic_DNA"/>
</dbReference>
<dbReference type="GeneID" id="83179099"/>
<evidence type="ECO:0000313" key="2">
    <source>
        <dbReference type="EMBL" id="KAJ5203857.1"/>
    </source>
</evidence>
<dbReference type="AlphaFoldDB" id="A0A9W9MMF5"/>
<feature type="region of interest" description="Disordered" evidence="1">
    <location>
        <begin position="1"/>
        <end position="70"/>
    </location>
</feature>
<comment type="caution">
    <text evidence="2">The sequence shown here is derived from an EMBL/GenBank/DDBJ whole genome shotgun (WGS) entry which is preliminary data.</text>
</comment>
<dbReference type="OrthoDB" id="4167490at2759"/>
<reference evidence="2" key="2">
    <citation type="journal article" date="2023" name="IMA Fungus">
        <title>Comparative genomic study of the Penicillium genus elucidates a diverse pangenome and 15 lateral gene transfer events.</title>
        <authorList>
            <person name="Petersen C."/>
            <person name="Sorensen T."/>
            <person name="Nielsen M.R."/>
            <person name="Sondergaard T.E."/>
            <person name="Sorensen J.L."/>
            <person name="Fitzpatrick D.A."/>
            <person name="Frisvad J.C."/>
            <person name="Nielsen K.L."/>
        </authorList>
    </citation>
    <scope>NUCLEOTIDE SEQUENCE</scope>
    <source>
        <strain evidence="2">IBT 15544</strain>
    </source>
</reference>
<gene>
    <name evidence="2" type="ORF">N7498_004736</name>
</gene>
<feature type="compositionally biased region" description="Polar residues" evidence="1">
    <location>
        <begin position="1"/>
        <end position="14"/>
    </location>
</feature>
<accession>A0A9W9MMF5</accession>
<keyword evidence="3" id="KW-1185">Reference proteome</keyword>
<organism evidence="2 3">
    <name type="scientific">Penicillium cinerascens</name>
    <dbReference type="NCBI Taxonomy" id="70096"/>
    <lineage>
        <taxon>Eukaryota</taxon>
        <taxon>Fungi</taxon>
        <taxon>Dikarya</taxon>
        <taxon>Ascomycota</taxon>
        <taxon>Pezizomycotina</taxon>
        <taxon>Eurotiomycetes</taxon>
        <taxon>Eurotiomycetidae</taxon>
        <taxon>Eurotiales</taxon>
        <taxon>Aspergillaceae</taxon>
        <taxon>Penicillium</taxon>
    </lineage>
</organism>
<evidence type="ECO:0000313" key="3">
    <source>
        <dbReference type="Proteomes" id="UP001150904"/>
    </source>
</evidence>